<comment type="caution">
    <text evidence="1">The sequence shown here is derived from an EMBL/GenBank/DDBJ whole genome shotgun (WGS) entry which is preliminary data.</text>
</comment>
<reference evidence="1" key="1">
    <citation type="submission" date="2023-04" db="EMBL/GenBank/DDBJ databases">
        <title>A chromosome-level genome assembly of the parasitoid wasp Eretmocerus hayati.</title>
        <authorList>
            <person name="Zhong Y."/>
            <person name="Liu S."/>
            <person name="Liu Y."/>
        </authorList>
    </citation>
    <scope>NUCLEOTIDE SEQUENCE</scope>
    <source>
        <strain evidence="1">ZJU_SS_LIU_2023</strain>
    </source>
</reference>
<accession>A0ACC2N502</accession>
<name>A0ACC2N502_9HYME</name>
<organism evidence="1 2">
    <name type="scientific">Eretmocerus hayati</name>
    <dbReference type="NCBI Taxonomy" id="131215"/>
    <lineage>
        <taxon>Eukaryota</taxon>
        <taxon>Metazoa</taxon>
        <taxon>Ecdysozoa</taxon>
        <taxon>Arthropoda</taxon>
        <taxon>Hexapoda</taxon>
        <taxon>Insecta</taxon>
        <taxon>Pterygota</taxon>
        <taxon>Neoptera</taxon>
        <taxon>Endopterygota</taxon>
        <taxon>Hymenoptera</taxon>
        <taxon>Apocrita</taxon>
        <taxon>Proctotrupomorpha</taxon>
        <taxon>Chalcidoidea</taxon>
        <taxon>Aphelinidae</taxon>
        <taxon>Aphelininae</taxon>
        <taxon>Eretmocerus</taxon>
    </lineage>
</organism>
<proteinExistence type="predicted"/>
<evidence type="ECO:0000313" key="1">
    <source>
        <dbReference type="EMBL" id="KAJ8664755.1"/>
    </source>
</evidence>
<keyword evidence="2" id="KW-1185">Reference proteome</keyword>
<feature type="non-terminal residue" evidence="1">
    <location>
        <position position="1"/>
    </location>
</feature>
<dbReference type="EMBL" id="CM056744">
    <property type="protein sequence ID" value="KAJ8664755.1"/>
    <property type="molecule type" value="Genomic_DNA"/>
</dbReference>
<evidence type="ECO:0000313" key="2">
    <source>
        <dbReference type="Proteomes" id="UP001239111"/>
    </source>
</evidence>
<sequence>AKKRVEDVTAPRTIHEISERALNCGLTLPGYLDADGRQILEFDGGSTRRDVVSSREIASLILYLARLPSEATMEEFALLVHVNSKEEVETLDRALVLLKGKIEITRAYIMRSAPEGRTSDLLSRSHIQIISVDESSLEQHIPSRTTESNHEHCVAFFKEYDATMTEWQAAGRRLALEMAELRECTSMSGSLTPLNRLLADPTLKRTARDAEIAMLALEERAAPVVHLPQIRHSLDRARRLVEEVGNAATRLESSFESRRATIRNLAVLRSIEDQARERIATTQLPIDSIDHSSNKSKNRLPEDSDNNEQNERVFPNGVLKRGQLLLSLFSVQL</sequence>
<dbReference type="Proteomes" id="UP001239111">
    <property type="component" value="Chromosome 4"/>
</dbReference>
<gene>
    <name evidence="1" type="ORF">QAD02_006417</name>
</gene>
<protein>
    <submittedName>
        <fullName evidence="1">Uncharacterized protein</fullName>
    </submittedName>
</protein>